<dbReference type="AlphaFoldDB" id="A0A382EB46"/>
<feature type="non-terminal residue" evidence="1">
    <location>
        <position position="62"/>
    </location>
</feature>
<dbReference type="EMBL" id="UINC01043322">
    <property type="protein sequence ID" value="SVB47193.1"/>
    <property type="molecule type" value="Genomic_DNA"/>
</dbReference>
<proteinExistence type="predicted"/>
<evidence type="ECO:0000313" key="1">
    <source>
        <dbReference type="EMBL" id="SVB47193.1"/>
    </source>
</evidence>
<gene>
    <name evidence="1" type="ORF">METZ01_LOCUS200047</name>
</gene>
<organism evidence="1">
    <name type="scientific">marine metagenome</name>
    <dbReference type="NCBI Taxonomy" id="408172"/>
    <lineage>
        <taxon>unclassified sequences</taxon>
        <taxon>metagenomes</taxon>
        <taxon>ecological metagenomes</taxon>
    </lineage>
</organism>
<sequence length="62" mass="6970">MRPVFHKIEQVNTTTAILIFTSIKNSRSIQTISPSIWELKIATCRSFGQNPPTRLTMSSPPP</sequence>
<name>A0A382EB46_9ZZZZ</name>
<reference evidence="1" key="1">
    <citation type="submission" date="2018-05" db="EMBL/GenBank/DDBJ databases">
        <authorList>
            <person name="Lanie J.A."/>
            <person name="Ng W.-L."/>
            <person name="Kazmierczak K.M."/>
            <person name="Andrzejewski T.M."/>
            <person name="Davidsen T.M."/>
            <person name="Wayne K.J."/>
            <person name="Tettelin H."/>
            <person name="Glass J.I."/>
            <person name="Rusch D."/>
            <person name="Podicherti R."/>
            <person name="Tsui H.-C.T."/>
            <person name="Winkler M.E."/>
        </authorList>
    </citation>
    <scope>NUCLEOTIDE SEQUENCE</scope>
</reference>
<protein>
    <submittedName>
        <fullName evidence="1">Uncharacterized protein</fullName>
    </submittedName>
</protein>
<accession>A0A382EB46</accession>